<dbReference type="Proteomes" id="UP000265520">
    <property type="component" value="Unassembled WGS sequence"/>
</dbReference>
<name>A0A392T887_9FABA</name>
<organism evidence="1 2">
    <name type="scientific">Trifolium medium</name>
    <dbReference type="NCBI Taxonomy" id="97028"/>
    <lineage>
        <taxon>Eukaryota</taxon>
        <taxon>Viridiplantae</taxon>
        <taxon>Streptophyta</taxon>
        <taxon>Embryophyta</taxon>
        <taxon>Tracheophyta</taxon>
        <taxon>Spermatophyta</taxon>
        <taxon>Magnoliopsida</taxon>
        <taxon>eudicotyledons</taxon>
        <taxon>Gunneridae</taxon>
        <taxon>Pentapetalae</taxon>
        <taxon>rosids</taxon>
        <taxon>fabids</taxon>
        <taxon>Fabales</taxon>
        <taxon>Fabaceae</taxon>
        <taxon>Papilionoideae</taxon>
        <taxon>50 kb inversion clade</taxon>
        <taxon>NPAAA clade</taxon>
        <taxon>Hologalegina</taxon>
        <taxon>IRL clade</taxon>
        <taxon>Trifolieae</taxon>
        <taxon>Trifolium</taxon>
    </lineage>
</organism>
<dbReference type="GO" id="GO:0003964">
    <property type="term" value="F:RNA-directed DNA polymerase activity"/>
    <property type="evidence" value="ECO:0007669"/>
    <property type="project" value="UniProtKB-KW"/>
</dbReference>
<keyword evidence="1" id="KW-0808">Transferase</keyword>
<keyword evidence="1" id="KW-0548">Nucleotidyltransferase</keyword>
<keyword evidence="1" id="KW-0695">RNA-directed DNA polymerase</keyword>
<dbReference type="PANTHER" id="PTHR33116">
    <property type="entry name" value="REVERSE TRANSCRIPTASE ZINC-BINDING DOMAIN-CONTAINING PROTEIN-RELATED-RELATED"/>
    <property type="match status" value="1"/>
</dbReference>
<sequence length="58" mass="6654">MGGRLVLLKSVLTALPIYFLSFFKAPSDIISLIESLFKKFLWGGGEEAKKIHWVKWDK</sequence>
<accession>A0A392T887</accession>
<reference evidence="1 2" key="1">
    <citation type="journal article" date="2018" name="Front. Plant Sci.">
        <title>Red Clover (Trifolium pratense) and Zigzag Clover (T. medium) - A Picture of Genomic Similarities and Differences.</title>
        <authorList>
            <person name="Dluhosova J."/>
            <person name="Istvanek J."/>
            <person name="Nedelnik J."/>
            <person name="Repkova J."/>
        </authorList>
    </citation>
    <scope>NUCLEOTIDE SEQUENCE [LARGE SCALE GENOMIC DNA]</scope>
    <source>
        <strain evidence="2">cv. 10/8</strain>
        <tissue evidence="1">Leaf</tissue>
    </source>
</reference>
<evidence type="ECO:0000313" key="1">
    <source>
        <dbReference type="EMBL" id="MCI57022.1"/>
    </source>
</evidence>
<dbReference type="PANTHER" id="PTHR33116:SF78">
    <property type="entry name" value="OS12G0587133 PROTEIN"/>
    <property type="match status" value="1"/>
</dbReference>
<keyword evidence="2" id="KW-1185">Reference proteome</keyword>
<evidence type="ECO:0000313" key="2">
    <source>
        <dbReference type="Proteomes" id="UP000265520"/>
    </source>
</evidence>
<protein>
    <submittedName>
        <fullName evidence="1">Putative non-LTR retroelement reverse transcriptase</fullName>
    </submittedName>
</protein>
<dbReference type="EMBL" id="LXQA010522369">
    <property type="protein sequence ID" value="MCI57022.1"/>
    <property type="molecule type" value="Genomic_DNA"/>
</dbReference>
<feature type="non-terminal residue" evidence="1">
    <location>
        <position position="58"/>
    </location>
</feature>
<dbReference type="AlphaFoldDB" id="A0A392T887"/>
<comment type="caution">
    <text evidence="1">The sequence shown here is derived from an EMBL/GenBank/DDBJ whole genome shotgun (WGS) entry which is preliminary data.</text>
</comment>
<proteinExistence type="predicted"/>